<name>A0A0M9G113_LEPPY</name>
<dbReference type="InterPro" id="IPR013762">
    <property type="entry name" value="Integrase-like_cat_sf"/>
</dbReference>
<evidence type="ECO:0000256" key="2">
    <source>
        <dbReference type="SAM" id="MobiDB-lite"/>
    </source>
</evidence>
<gene>
    <name evidence="4" type="ORF">ABB37_05142</name>
</gene>
<organism evidence="4 5">
    <name type="scientific">Leptomonas pyrrhocoris</name>
    <name type="common">Firebug parasite</name>
    <dbReference type="NCBI Taxonomy" id="157538"/>
    <lineage>
        <taxon>Eukaryota</taxon>
        <taxon>Discoba</taxon>
        <taxon>Euglenozoa</taxon>
        <taxon>Kinetoplastea</taxon>
        <taxon>Metakinetoplastina</taxon>
        <taxon>Trypanosomatida</taxon>
        <taxon>Trypanosomatidae</taxon>
        <taxon>Leishmaniinae</taxon>
        <taxon>Leptomonas</taxon>
    </lineage>
</organism>
<dbReference type="RefSeq" id="XP_015658594.1">
    <property type="nucleotide sequence ID" value="XM_015803078.1"/>
</dbReference>
<accession>A0A0M9G113</accession>
<feature type="region of interest" description="Disordered" evidence="2">
    <location>
        <begin position="34"/>
        <end position="58"/>
    </location>
</feature>
<dbReference type="GO" id="GO:0006310">
    <property type="term" value="P:DNA recombination"/>
    <property type="evidence" value="ECO:0007669"/>
    <property type="project" value="UniProtKB-KW"/>
</dbReference>
<evidence type="ECO:0000313" key="4">
    <source>
        <dbReference type="EMBL" id="KPA80155.1"/>
    </source>
</evidence>
<dbReference type="Gene3D" id="1.10.443.10">
    <property type="entry name" value="Intergrase catalytic core"/>
    <property type="match status" value="1"/>
</dbReference>
<dbReference type="InterPro" id="IPR002104">
    <property type="entry name" value="Integrase_catalytic"/>
</dbReference>
<keyword evidence="5" id="KW-1185">Reference proteome</keyword>
<feature type="domain" description="Tyr recombinase" evidence="3">
    <location>
        <begin position="195"/>
        <end position="374"/>
    </location>
</feature>
<dbReference type="GO" id="GO:0015074">
    <property type="term" value="P:DNA integration"/>
    <property type="evidence" value="ECO:0007669"/>
    <property type="project" value="InterPro"/>
</dbReference>
<reference evidence="4 5" key="1">
    <citation type="submission" date="2015-07" db="EMBL/GenBank/DDBJ databases">
        <title>High-quality genome of monoxenous trypanosomatid Leptomonas pyrrhocoris.</title>
        <authorList>
            <person name="Flegontov P."/>
            <person name="Butenko A."/>
            <person name="Firsov S."/>
            <person name="Vlcek C."/>
            <person name="Logacheva M.D."/>
            <person name="Field M."/>
            <person name="Filatov D."/>
            <person name="Flegontova O."/>
            <person name="Gerasimov E."/>
            <person name="Jackson A.P."/>
            <person name="Kelly S."/>
            <person name="Opperdoes F."/>
            <person name="O'Reilly A."/>
            <person name="Votypka J."/>
            <person name="Yurchenko V."/>
            <person name="Lukes J."/>
        </authorList>
    </citation>
    <scope>NUCLEOTIDE SEQUENCE [LARGE SCALE GENOMIC DNA]</scope>
    <source>
        <strain evidence="4">H10</strain>
    </source>
</reference>
<dbReference type="PROSITE" id="PS51898">
    <property type="entry name" value="TYR_RECOMBINASE"/>
    <property type="match status" value="1"/>
</dbReference>
<dbReference type="CDD" id="cd00397">
    <property type="entry name" value="DNA_BRE_C"/>
    <property type="match status" value="1"/>
</dbReference>
<keyword evidence="1" id="KW-0233">DNA recombination</keyword>
<dbReference type="InterPro" id="IPR011010">
    <property type="entry name" value="DNA_brk_join_enz"/>
</dbReference>
<dbReference type="GO" id="GO:0003677">
    <property type="term" value="F:DNA binding"/>
    <property type="evidence" value="ECO:0007669"/>
    <property type="project" value="InterPro"/>
</dbReference>
<evidence type="ECO:0000259" key="3">
    <source>
        <dbReference type="PROSITE" id="PS51898"/>
    </source>
</evidence>
<dbReference type="SUPFAM" id="SSF56349">
    <property type="entry name" value="DNA breaking-rejoining enzymes"/>
    <property type="match status" value="1"/>
</dbReference>
<evidence type="ECO:0000313" key="5">
    <source>
        <dbReference type="Proteomes" id="UP000037923"/>
    </source>
</evidence>
<evidence type="ECO:0000256" key="1">
    <source>
        <dbReference type="ARBA" id="ARBA00023172"/>
    </source>
</evidence>
<proteinExistence type="predicted"/>
<dbReference type="VEuPathDB" id="TriTrypDB:LpyrH10_09_2420"/>
<sequence>MVTREVSAASVGLYVLRAPVYTGLPSPVPRRRVDQRAVAQGSPVDDPHGEMDRALNTGLSGPLNWNGRHPEGCACPRDWFIHPGKPPHVSQVAWAAMNPQVRIQHRTWLENLRAMPQDLLSLPLHTAAVELVRRMGCARHWKWSTMARHYASIQAALLQLPLYTNQTRPVDLAREPEWRQAISGARRFERESEPQPPVPLSVEEYKRVLTAVRVDPESHAFLVLMWACAARPGDVTNLLVKDIHFAEEVAPRSVRMQVTVRRGKGARFRGPYTIPTVLSREDASVVQRIMANRPLGGRIFPDDIPLRTRVREAIRAVNSSAALPSLRKGATRNLAAQGVPEAILMRITGHTRLETPQRYLNGVIRKSELPSITRLSRLERHQRLRFTRYMFQLDFEAFYDAIPLPEIRDKFVFVLLELRTEDEGARKKQAFLPVVTISRCSCDLGGRAHSGNFISLFFLWLGSLEPPRDRKQDISKSIGEAK</sequence>
<dbReference type="AlphaFoldDB" id="A0A0M9G113"/>
<dbReference type="Proteomes" id="UP000037923">
    <property type="component" value="Unassembled WGS sequence"/>
</dbReference>
<comment type="caution">
    <text evidence="4">The sequence shown here is derived from an EMBL/GenBank/DDBJ whole genome shotgun (WGS) entry which is preliminary data.</text>
</comment>
<dbReference type="GeneID" id="26905433"/>
<dbReference type="EMBL" id="LGTL01000009">
    <property type="protein sequence ID" value="KPA80155.1"/>
    <property type="molecule type" value="Genomic_DNA"/>
</dbReference>
<protein>
    <submittedName>
        <fullName evidence="4">TATE DNA Transposon</fullName>
    </submittedName>
</protein>